<keyword evidence="4" id="KW-1185">Reference proteome</keyword>
<dbReference type="GO" id="GO:0005524">
    <property type="term" value="F:ATP binding"/>
    <property type="evidence" value="ECO:0007669"/>
    <property type="project" value="InterPro"/>
</dbReference>
<dbReference type="GO" id="GO:0016887">
    <property type="term" value="F:ATP hydrolysis activity"/>
    <property type="evidence" value="ECO:0007669"/>
    <property type="project" value="InterPro"/>
</dbReference>
<dbReference type="InterPro" id="IPR027417">
    <property type="entry name" value="P-loop_NTPase"/>
</dbReference>
<feature type="region of interest" description="Disordered" evidence="1">
    <location>
        <begin position="217"/>
        <end position="239"/>
    </location>
</feature>
<dbReference type="PANTHER" id="PTHR23389:SF21">
    <property type="entry name" value="ATPASE FAMILY AAA DOMAIN-CONTAINING PROTEIN 5"/>
    <property type="match status" value="1"/>
</dbReference>
<dbReference type="InterPro" id="IPR003593">
    <property type="entry name" value="AAA+_ATPase"/>
</dbReference>
<feature type="region of interest" description="Disordered" evidence="1">
    <location>
        <begin position="521"/>
        <end position="554"/>
    </location>
</feature>
<accession>A0A8H5C433</accession>
<proteinExistence type="predicted"/>
<evidence type="ECO:0000313" key="3">
    <source>
        <dbReference type="EMBL" id="KAF5333743.1"/>
    </source>
</evidence>
<evidence type="ECO:0000259" key="2">
    <source>
        <dbReference type="SMART" id="SM00382"/>
    </source>
</evidence>
<dbReference type="Proteomes" id="UP000541558">
    <property type="component" value="Unassembled WGS sequence"/>
</dbReference>
<dbReference type="PANTHER" id="PTHR23389">
    <property type="entry name" value="CHROMOSOME TRANSMISSION FIDELITY FACTOR 18"/>
    <property type="match status" value="1"/>
</dbReference>
<dbReference type="OrthoDB" id="9996895at2759"/>
<dbReference type="SMART" id="SM00382">
    <property type="entry name" value="AAA"/>
    <property type="match status" value="1"/>
</dbReference>
<sequence length="918" mass="101871">MVERQRKTGPKNKKDGKPVEPTKQMTIKDMFAARIVKAPPSVITLESSPEILDDTPVIPTEGTSTDVAPVVDHDDYAVTVNETKRTRSTSELNEAQPQPHEPQTPLNAPTSLPGDDTAIATTTSSASALVQKVEGMTPSKPIVIDSSPVKERVSKLLPKPGVVHPFFVPRGSSTKQKAPQNPQKTKGTVGWSAPYPSCVSQHVRGPQTLVPISSVQATCRPSTSRHNTREESATPSYDSLIPGLHSPYLALSDTDKVHPQVDEALPLQQYASTIPRDHLAHHPSISRLVDRSLSGTLPQSSSGRTLADKWRPRCAEEVLGNEASARYLRNWLRALELQLDESGDTPPVAERPTKKDNKAVPNKTRKRPRVITEVVRPRYRKRMKTDSDDEDDSWIVDDEEEEEEEAYCSSHYTSDFDGEPQPTPSSPFASTSSIPDTGADVLSNLPDEPPQDLGELHNTILLVGPPGSGKTACVYACAEELGWEAFEVYPGIGKRNGTSVENLVGEVGKNHLVRQRPHGRHDFFRFSSPSKRKQGLNSKSEPDSKYDRSSFPPNSDVEVEIEDSVHDRVPSLAQSLILLEEVDILFREDGRFWEVVKQVIKDCKRPIILTCNDISLVPLADLPLQRVLRFDACASDLLTSYLQGICCAEGRSVDRMALTRCIASREGQDPTKRSGHVFDLRRAIHSLDLALMTGFAQLKLDTEPSEPTLDSEPATCSSSGLGYEETRKEELERCRKMDRATDIASFLDSELSRNALDRPVAIEIESLGPTNDDEMGHPILNDTRLDASLPSTYTRDIEIEEIVRDRTRPRLSDAAEERPLAIARNHFLTQYRYVLQDVVPSRVWASLEQAHLFTDYAPFIKQVAEADDAQAVALVQQAQERRGRQTRNSALSSYIRTLDLSEEGSQGLAEICFRDLDF</sequence>
<dbReference type="InterPro" id="IPR003959">
    <property type="entry name" value="ATPase_AAA_core"/>
</dbReference>
<organism evidence="3 4">
    <name type="scientific">Ephemerocybe angulata</name>
    <dbReference type="NCBI Taxonomy" id="980116"/>
    <lineage>
        <taxon>Eukaryota</taxon>
        <taxon>Fungi</taxon>
        <taxon>Dikarya</taxon>
        <taxon>Basidiomycota</taxon>
        <taxon>Agaricomycotina</taxon>
        <taxon>Agaricomycetes</taxon>
        <taxon>Agaricomycetidae</taxon>
        <taxon>Agaricales</taxon>
        <taxon>Agaricineae</taxon>
        <taxon>Psathyrellaceae</taxon>
        <taxon>Ephemerocybe</taxon>
    </lineage>
</organism>
<evidence type="ECO:0000256" key="1">
    <source>
        <dbReference type="SAM" id="MobiDB-lite"/>
    </source>
</evidence>
<dbReference type="GO" id="GO:0005634">
    <property type="term" value="C:nucleus"/>
    <property type="evidence" value="ECO:0007669"/>
    <property type="project" value="TreeGrafter"/>
</dbReference>
<feature type="compositionally biased region" description="Polar residues" evidence="1">
    <location>
        <begin position="171"/>
        <end position="186"/>
    </location>
</feature>
<dbReference type="Gene3D" id="3.40.50.300">
    <property type="entry name" value="P-loop containing nucleotide triphosphate hydrolases"/>
    <property type="match status" value="1"/>
</dbReference>
<name>A0A8H5C433_9AGAR</name>
<feature type="compositionally biased region" description="Low complexity" evidence="1">
    <location>
        <begin position="426"/>
        <end position="435"/>
    </location>
</feature>
<feature type="region of interest" description="Disordered" evidence="1">
    <location>
        <begin position="1"/>
        <end position="26"/>
    </location>
</feature>
<feature type="region of interest" description="Disordered" evidence="1">
    <location>
        <begin position="81"/>
        <end position="119"/>
    </location>
</feature>
<feature type="compositionally biased region" description="Acidic residues" evidence="1">
    <location>
        <begin position="387"/>
        <end position="406"/>
    </location>
</feature>
<protein>
    <recommendedName>
        <fullName evidence="2">AAA+ ATPase domain-containing protein</fullName>
    </recommendedName>
</protein>
<feature type="region of interest" description="Disordered" evidence="1">
    <location>
        <begin position="167"/>
        <end position="189"/>
    </location>
</feature>
<feature type="domain" description="AAA+ ATPase" evidence="2">
    <location>
        <begin position="456"/>
        <end position="634"/>
    </location>
</feature>
<dbReference type="SUPFAM" id="SSF52540">
    <property type="entry name" value="P-loop containing nucleoside triphosphate hydrolases"/>
    <property type="match status" value="1"/>
</dbReference>
<dbReference type="Pfam" id="PF00004">
    <property type="entry name" value="AAA"/>
    <property type="match status" value="1"/>
</dbReference>
<reference evidence="3 4" key="1">
    <citation type="journal article" date="2020" name="ISME J.">
        <title>Uncovering the hidden diversity of litter-decomposition mechanisms in mushroom-forming fungi.</title>
        <authorList>
            <person name="Floudas D."/>
            <person name="Bentzer J."/>
            <person name="Ahren D."/>
            <person name="Johansson T."/>
            <person name="Persson P."/>
            <person name="Tunlid A."/>
        </authorList>
    </citation>
    <scope>NUCLEOTIDE SEQUENCE [LARGE SCALE GENOMIC DNA]</scope>
    <source>
        <strain evidence="3 4">CBS 175.51</strain>
    </source>
</reference>
<comment type="caution">
    <text evidence="3">The sequence shown here is derived from an EMBL/GenBank/DDBJ whole genome shotgun (WGS) entry which is preliminary data.</text>
</comment>
<evidence type="ECO:0000313" key="4">
    <source>
        <dbReference type="Proteomes" id="UP000541558"/>
    </source>
</evidence>
<gene>
    <name evidence="3" type="ORF">D9611_002608</name>
</gene>
<dbReference type="AlphaFoldDB" id="A0A8H5C433"/>
<feature type="region of interest" description="Disordered" evidence="1">
    <location>
        <begin position="342"/>
        <end position="453"/>
    </location>
</feature>
<dbReference type="EMBL" id="JAACJK010000109">
    <property type="protein sequence ID" value="KAF5333743.1"/>
    <property type="molecule type" value="Genomic_DNA"/>
</dbReference>
<feature type="compositionally biased region" description="Basic and acidic residues" evidence="1">
    <location>
        <begin position="1"/>
        <end position="20"/>
    </location>
</feature>
<dbReference type="GO" id="GO:0003677">
    <property type="term" value="F:DNA binding"/>
    <property type="evidence" value="ECO:0007669"/>
    <property type="project" value="TreeGrafter"/>
</dbReference>
<feature type="region of interest" description="Disordered" evidence="1">
    <location>
        <begin position="703"/>
        <end position="722"/>
    </location>
</feature>